<evidence type="ECO:0000256" key="3">
    <source>
        <dbReference type="ARBA" id="ARBA00022552"/>
    </source>
</evidence>
<dbReference type="PANTHER" id="PTHR13026:SF0">
    <property type="entry name" value="RIBOSOMAL RNA PROCESSING 1B"/>
    <property type="match status" value="1"/>
</dbReference>
<comment type="subcellular location">
    <subcellularLocation>
        <location evidence="1">Nucleus</location>
    </subcellularLocation>
</comment>
<keyword evidence="3" id="KW-0698">rRNA processing</keyword>
<dbReference type="Pfam" id="PF05997">
    <property type="entry name" value="Nop52"/>
    <property type="match status" value="1"/>
</dbReference>
<evidence type="ECO:0000313" key="6">
    <source>
        <dbReference type="Proteomes" id="UP001163846"/>
    </source>
</evidence>
<dbReference type="PANTHER" id="PTHR13026">
    <property type="entry name" value="NNP-1 PROTEIN NOVEL NUCLEAR PROTEIN 1 NOP52"/>
    <property type="match status" value="1"/>
</dbReference>
<evidence type="ECO:0000256" key="4">
    <source>
        <dbReference type="ARBA" id="ARBA00023242"/>
    </source>
</evidence>
<dbReference type="GO" id="GO:0006364">
    <property type="term" value="P:rRNA processing"/>
    <property type="evidence" value="ECO:0007669"/>
    <property type="project" value="UniProtKB-KW"/>
</dbReference>
<dbReference type="EMBL" id="MU805944">
    <property type="protein sequence ID" value="KAJ3844964.1"/>
    <property type="molecule type" value="Genomic_DNA"/>
</dbReference>
<evidence type="ECO:0000256" key="1">
    <source>
        <dbReference type="ARBA" id="ARBA00004123"/>
    </source>
</evidence>
<dbReference type="Proteomes" id="UP001163846">
    <property type="component" value="Unassembled WGS sequence"/>
</dbReference>
<accession>A0AA38UKV2</accession>
<comment type="caution">
    <text evidence="5">The sequence shown here is derived from an EMBL/GenBank/DDBJ whole genome shotgun (WGS) entry which is preliminary data.</text>
</comment>
<proteinExistence type="inferred from homology"/>
<dbReference type="GO" id="GO:0005634">
    <property type="term" value="C:nucleus"/>
    <property type="evidence" value="ECO:0007669"/>
    <property type="project" value="UniProtKB-SubCell"/>
</dbReference>
<dbReference type="AlphaFoldDB" id="A0AA38UKV2"/>
<name>A0AA38UKV2_9AGAR</name>
<evidence type="ECO:0000313" key="5">
    <source>
        <dbReference type="EMBL" id="KAJ3844964.1"/>
    </source>
</evidence>
<evidence type="ECO:0000256" key="2">
    <source>
        <dbReference type="ARBA" id="ARBA00006374"/>
    </source>
</evidence>
<dbReference type="GO" id="GO:0030688">
    <property type="term" value="C:preribosome, small subunit precursor"/>
    <property type="evidence" value="ECO:0007669"/>
    <property type="project" value="InterPro"/>
</dbReference>
<protein>
    <submittedName>
        <fullName evidence="5">Nop52-domain-containing protein</fullName>
    </submittedName>
</protein>
<comment type="similarity">
    <text evidence="2">Belongs to the RRP1 family.</text>
</comment>
<gene>
    <name evidence="5" type="ORF">F5878DRAFT_4638</name>
</gene>
<organism evidence="5 6">
    <name type="scientific">Lentinula raphanica</name>
    <dbReference type="NCBI Taxonomy" id="153919"/>
    <lineage>
        <taxon>Eukaryota</taxon>
        <taxon>Fungi</taxon>
        <taxon>Dikarya</taxon>
        <taxon>Basidiomycota</taxon>
        <taxon>Agaricomycotina</taxon>
        <taxon>Agaricomycetes</taxon>
        <taxon>Agaricomycetidae</taxon>
        <taxon>Agaricales</taxon>
        <taxon>Marasmiineae</taxon>
        <taxon>Omphalotaceae</taxon>
        <taxon>Lentinula</taxon>
    </lineage>
</organism>
<dbReference type="InterPro" id="IPR010301">
    <property type="entry name" value="RRP1"/>
</dbReference>
<keyword evidence="4" id="KW-0539">Nucleus</keyword>
<sequence>MTALSSSNAPPLNKYLASTEKKTRDEALKTLSVFLSDESQGELPKSEMIKLWKGIFYCFWMSDKSLVQQALASELAELVLSITNTVSAFSFLNGFWETMVREWNGIDRLRLDKYLMLVRRFVNVAFRLLIRHDWDSKMCQEYNAILEHLDGPLCPSDGRVSTGLVYHITDVYLEELEKNLRSSSSAKPIPLALILSPFFNLVTQTPLATTYNHIQSSLFQPLLSSFSLIEGDESRARKRRRVDNGSSGIYSSIITNSCLDDASLEVKLSPKMLRRKILRRLFETASSVKTRDANRRKIYALWRAENDDDEYYDSEVELDSE</sequence>
<keyword evidence="6" id="KW-1185">Reference proteome</keyword>
<reference evidence="5" key="1">
    <citation type="submission" date="2022-08" db="EMBL/GenBank/DDBJ databases">
        <authorList>
            <consortium name="DOE Joint Genome Institute"/>
            <person name="Min B."/>
            <person name="Riley R."/>
            <person name="Sierra-Patev S."/>
            <person name="Naranjo-Ortiz M."/>
            <person name="Looney B."/>
            <person name="Konkel Z."/>
            <person name="Slot J.C."/>
            <person name="Sakamoto Y."/>
            <person name="Steenwyk J.L."/>
            <person name="Rokas A."/>
            <person name="Carro J."/>
            <person name="Camarero S."/>
            <person name="Ferreira P."/>
            <person name="Molpeceres G."/>
            <person name="Ruiz-Duenas F.J."/>
            <person name="Serrano A."/>
            <person name="Henrissat B."/>
            <person name="Drula E."/>
            <person name="Hughes K.W."/>
            <person name="Mata J.L."/>
            <person name="Ishikawa N.K."/>
            <person name="Vargas-Isla R."/>
            <person name="Ushijima S."/>
            <person name="Smith C.A."/>
            <person name="Ahrendt S."/>
            <person name="Andreopoulos W."/>
            <person name="He G."/>
            <person name="Labutti K."/>
            <person name="Lipzen A."/>
            <person name="Ng V."/>
            <person name="Sandor L."/>
            <person name="Barry K."/>
            <person name="Martinez A.T."/>
            <person name="Xiao Y."/>
            <person name="Gibbons J.G."/>
            <person name="Terashima K."/>
            <person name="Hibbett D.S."/>
            <person name="Grigoriev I.V."/>
        </authorList>
    </citation>
    <scope>NUCLEOTIDE SEQUENCE</scope>
    <source>
        <strain evidence="5">TFB9207</strain>
    </source>
</reference>